<accession>A0A7R8UG80</accession>
<name>A0A7R8UG80_HERIL</name>
<feature type="domain" description="PEHE" evidence="3">
    <location>
        <begin position="295"/>
        <end position="412"/>
    </location>
</feature>
<dbReference type="PANTHER" id="PTHR21656:SF2">
    <property type="entry name" value="MALE-SPECIFIC LETHAL 1 HOMOLOG"/>
    <property type="match status" value="1"/>
</dbReference>
<feature type="compositionally biased region" description="Basic and acidic residues" evidence="2">
    <location>
        <begin position="202"/>
        <end position="217"/>
    </location>
</feature>
<dbReference type="InterPro" id="IPR029332">
    <property type="entry name" value="PEHE_dom"/>
</dbReference>
<evidence type="ECO:0000256" key="2">
    <source>
        <dbReference type="SAM" id="MobiDB-lite"/>
    </source>
</evidence>
<protein>
    <recommendedName>
        <fullName evidence="3">PEHE domain-containing protein</fullName>
    </recommendedName>
</protein>
<dbReference type="OrthoDB" id="6022555at2759"/>
<dbReference type="Gene3D" id="1.20.5.170">
    <property type="match status" value="1"/>
</dbReference>
<dbReference type="PANTHER" id="PTHR21656">
    <property type="entry name" value="MALE-SPECIFIC LETHAL-1 PROTEIN"/>
    <property type="match status" value="1"/>
</dbReference>
<keyword evidence="5" id="KW-1185">Reference proteome</keyword>
<organism evidence="4 5">
    <name type="scientific">Hermetia illucens</name>
    <name type="common">Black soldier fly</name>
    <dbReference type="NCBI Taxonomy" id="343691"/>
    <lineage>
        <taxon>Eukaryota</taxon>
        <taxon>Metazoa</taxon>
        <taxon>Ecdysozoa</taxon>
        <taxon>Arthropoda</taxon>
        <taxon>Hexapoda</taxon>
        <taxon>Insecta</taxon>
        <taxon>Pterygota</taxon>
        <taxon>Neoptera</taxon>
        <taxon>Endopterygota</taxon>
        <taxon>Diptera</taxon>
        <taxon>Brachycera</taxon>
        <taxon>Stratiomyomorpha</taxon>
        <taxon>Stratiomyidae</taxon>
        <taxon>Hermetiinae</taxon>
        <taxon>Hermetia</taxon>
    </lineage>
</organism>
<dbReference type="SMART" id="SM01300">
    <property type="entry name" value="PEHE"/>
    <property type="match status" value="1"/>
</dbReference>
<dbReference type="Proteomes" id="UP000594454">
    <property type="component" value="Chromosome 1"/>
</dbReference>
<dbReference type="Pfam" id="PF15275">
    <property type="entry name" value="PEHE"/>
    <property type="match status" value="1"/>
</dbReference>
<dbReference type="AlphaFoldDB" id="A0A7R8UG80"/>
<dbReference type="EMBL" id="LR899009">
    <property type="protein sequence ID" value="CAD7079447.1"/>
    <property type="molecule type" value="Genomic_DNA"/>
</dbReference>
<proteinExistence type="predicted"/>
<evidence type="ECO:0000313" key="4">
    <source>
        <dbReference type="EMBL" id="CAD7079447.1"/>
    </source>
</evidence>
<sequence>MDHVYCHPNDGNYIRANSGSTEVLSILKENKQLKAMLLLHLDLIQEQSDQLMAKDRLLANLREENESLKLRLERMDKRLQKNKVSEQTESLSLVNSTGPDKKENVPKLRVYTNKAKAVTQISPPSTETSPVPVMLASAKPVQSTESKYKICDDNHLDNHIIGENNGKYITKIVLQRVQSPGAESPPLDEDSQPETIAGEAADTSHPDKSKAPGDLVQKKEESVIANKAQVVEDSFSCGSGAEQEPVGVQTRRKHPVRIGNLTTKKLYCTREWEAEQIEEDLNREETEALKSECPNLEIPKWTIKDFHGLYAIEGTEDLSDDVFLKRHNKLEVDEKRRKKWDVQRIREQRTIERLKRRHCKEQIVDTEESQIQNSFYPNPESIKFIQITEEIPVNAFGEIIPSVKENGFNLPWPDHSKYFTTNPAPTVITSTSPTSPAAATTTFDIGTRRWNNSNFSPKTSLLILKRRRRQYSQSLSNYKRSHRKVVIKN</sequence>
<dbReference type="GO" id="GO:0072487">
    <property type="term" value="C:MSL complex"/>
    <property type="evidence" value="ECO:0007669"/>
    <property type="project" value="InterPro"/>
</dbReference>
<keyword evidence="1" id="KW-0175">Coiled coil</keyword>
<dbReference type="InterPro" id="IPR026711">
    <property type="entry name" value="Msl-1"/>
</dbReference>
<gene>
    <name evidence="4" type="ORF">HERILL_LOCUS2664</name>
</gene>
<evidence type="ECO:0000313" key="5">
    <source>
        <dbReference type="Proteomes" id="UP000594454"/>
    </source>
</evidence>
<feature type="coiled-coil region" evidence="1">
    <location>
        <begin position="44"/>
        <end position="78"/>
    </location>
</feature>
<dbReference type="PROSITE" id="PS52052">
    <property type="entry name" value="PEHE"/>
    <property type="match status" value="1"/>
</dbReference>
<dbReference type="InParanoid" id="A0A7R8UG80"/>
<feature type="region of interest" description="Disordered" evidence="2">
    <location>
        <begin position="198"/>
        <end position="217"/>
    </location>
</feature>
<dbReference type="Gene3D" id="6.10.250.2000">
    <property type="match status" value="1"/>
</dbReference>
<dbReference type="GO" id="GO:0003682">
    <property type="term" value="F:chromatin binding"/>
    <property type="evidence" value="ECO:0007669"/>
    <property type="project" value="TreeGrafter"/>
</dbReference>
<evidence type="ECO:0000259" key="3">
    <source>
        <dbReference type="PROSITE" id="PS52052"/>
    </source>
</evidence>
<reference evidence="4 5" key="1">
    <citation type="submission" date="2020-11" db="EMBL/GenBank/DDBJ databases">
        <authorList>
            <person name="Wallbank WR R."/>
            <person name="Pardo Diaz C."/>
            <person name="Kozak K."/>
            <person name="Martin S."/>
            <person name="Jiggins C."/>
            <person name="Moest M."/>
            <person name="Warren A I."/>
            <person name="Generalovic N T."/>
            <person name="Byers J.R.P. K."/>
            <person name="Montejo-Kovacevich G."/>
            <person name="Yen C E."/>
        </authorList>
    </citation>
    <scope>NUCLEOTIDE SEQUENCE [LARGE SCALE GENOMIC DNA]</scope>
</reference>
<evidence type="ECO:0000256" key="1">
    <source>
        <dbReference type="SAM" id="Coils"/>
    </source>
</evidence>